<keyword evidence="8" id="KW-0675">Receptor</keyword>
<dbReference type="InterPro" id="IPR013106">
    <property type="entry name" value="Ig_V-set"/>
</dbReference>
<feature type="transmembrane region" description="Helical" evidence="12">
    <location>
        <begin position="282"/>
        <end position="303"/>
    </location>
</feature>
<evidence type="ECO:0000313" key="15">
    <source>
        <dbReference type="Proteomes" id="UP000265040"/>
    </source>
</evidence>
<evidence type="ECO:0000256" key="4">
    <source>
        <dbReference type="ARBA" id="ARBA00022729"/>
    </source>
</evidence>
<evidence type="ECO:0000256" key="1">
    <source>
        <dbReference type="ARBA" id="ARBA00004251"/>
    </source>
</evidence>
<dbReference type="GO" id="GO:0009897">
    <property type="term" value="C:external side of plasma membrane"/>
    <property type="evidence" value="ECO:0007669"/>
    <property type="project" value="TreeGrafter"/>
</dbReference>
<organism evidence="14 15">
    <name type="scientific">Anabas testudineus</name>
    <name type="common">Climbing perch</name>
    <name type="synonym">Anthias testudineus</name>
    <dbReference type="NCBI Taxonomy" id="64144"/>
    <lineage>
        <taxon>Eukaryota</taxon>
        <taxon>Metazoa</taxon>
        <taxon>Chordata</taxon>
        <taxon>Craniata</taxon>
        <taxon>Vertebrata</taxon>
        <taxon>Euteleostomi</taxon>
        <taxon>Actinopterygii</taxon>
        <taxon>Neopterygii</taxon>
        <taxon>Teleostei</taxon>
        <taxon>Neoteleostei</taxon>
        <taxon>Acanthomorphata</taxon>
        <taxon>Anabantaria</taxon>
        <taxon>Anabantiformes</taxon>
        <taxon>Anabantoidei</taxon>
        <taxon>Anabantidae</taxon>
        <taxon>Anabas</taxon>
    </lineage>
</organism>
<proteinExistence type="predicted"/>
<evidence type="ECO:0000256" key="8">
    <source>
        <dbReference type="ARBA" id="ARBA00023170"/>
    </source>
</evidence>
<keyword evidence="9" id="KW-0325">Glycoprotein</keyword>
<dbReference type="PANTHER" id="PTHR25466:SF14">
    <property type="entry name" value="BUTYROPHILIN SUBFAMILY 2 MEMBER A2-LIKE-RELATED"/>
    <property type="match status" value="1"/>
</dbReference>
<reference evidence="14" key="1">
    <citation type="submission" date="2021-04" db="EMBL/GenBank/DDBJ databases">
        <authorList>
            <consortium name="Wellcome Sanger Institute Data Sharing"/>
        </authorList>
    </citation>
    <scope>NUCLEOTIDE SEQUENCE [LARGE SCALE GENOMIC DNA]</scope>
</reference>
<comment type="subcellular location">
    <subcellularLocation>
        <location evidence="1">Cell membrane</location>
        <topology evidence="1">Single-pass type I membrane protein</topology>
    </subcellularLocation>
</comment>
<keyword evidence="2" id="KW-1003">Cell membrane</keyword>
<evidence type="ECO:0000256" key="10">
    <source>
        <dbReference type="ARBA" id="ARBA00023319"/>
    </source>
</evidence>
<reference evidence="14" key="2">
    <citation type="submission" date="2025-08" db="UniProtKB">
        <authorList>
            <consortium name="Ensembl"/>
        </authorList>
    </citation>
    <scope>IDENTIFICATION</scope>
</reference>
<evidence type="ECO:0000256" key="12">
    <source>
        <dbReference type="SAM" id="Phobius"/>
    </source>
</evidence>
<dbReference type="InParanoid" id="A0A3Q1K9J3"/>
<evidence type="ECO:0000256" key="11">
    <source>
        <dbReference type="SAM" id="MobiDB-lite"/>
    </source>
</evidence>
<dbReference type="SUPFAM" id="SSF48726">
    <property type="entry name" value="Immunoglobulin"/>
    <property type="match status" value="3"/>
</dbReference>
<evidence type="ECO:0000256" key="3">
    <source>
        <dbReference type="ARBA" id="ARBA00022692"/>
    </source>
</evidence>
<dbReference type="InterPro" id="IPR036179">
    <property type="entry name" value="Ig-like_dom_sf"/>
</dbReference>
<evidence type="ECO:0000259" key="13">
    <source>
        <dbReference type="PROSITE" id="PS50835"/>
    </source>
</evidence>
<dbReference type="AlphaFoldDB" id="A0A3Q1K9J3"/>
<keyword evidence="6 12" id="KW-0472">Membrane</keyword>
<evidence type="ECO:0000256" key="9">
    <source>
        <dbReference type="ARBA" id="ARBA00023180"/>
    </source>
</evidence>
<dbReference type="Gene3D" id="2.60.40.10">
    <property type="entry name" value="Immunoglobulins"/>
    <property type="match status" value="3"/>
</dbReference>
<accession>A0A3Q1K9J3</accession>
<feature type="compositionally biased region" description="Acidic residues" evidence="11">
    <location>
        <begin position="7"/>
        <end position="25"/>
    </location>
</feature>
<dbReference type="GeneTree" id="ENSGT00990000204208"/>
<keyword evidence="15" id="KW-1185">Reference proteome</keyword>
<evidence type="ECO:0000256" key="6">
    <source>
        <dbReference type="ARBA" id="ARBA00023136"/>
    </source>
</evidence>
<feature type="region of interest" description="Disordered" evidence="11">
    <location>
        <begin position="1"/>
        <end position="33"/>
    </location>
</feature>
<dbReference type="GO" id="GO:0042102">
    <property type="term" value="P:positive regulation of T cell proliferation"/>
    <property type="evidence" value="ECO:0007669"/>
    <property type="project" value="TreeGrafter"/>
</dbReference>
<keyword evidence="10" id="KW-0393">Immunoglobulin domain</keyword>
<reference evidence="14" key="3">
    <citation type="submission" date="2025-09" db="UniProtKB">
        <authorList>
            <consortium name="Ensembl"/>
        </authorList>
    </citation>
    <scope>IDENTIFICATION</scope>
</reference>
<dbReference type="GO" id="GO:0042130">
    <property type="term" value="P:negative regulation of T cell proliferation"/>
    <property type="evidence" value="ECO:0007669"/>
    <property type="project" value="TreeGrafter"/>
</dbReference>
<keyword evidence="7" id="KW-1015">Disulfide bond</keyword>
<evidence type="ECO:0000256" key="7">
    <source>
        <dbReference type="ARBA" id="ARBA00023157"/>
    </source>
</evidence>
<dbReference type="InterPro" id="IPR007110">
    <property type="entry name" value="Ig-like_dom"/>
</dbReference>
<name>A0A3Q1K9J3_ANATE</name>
<keyword evidence="3 12" id="KW-0812">Transmembrane</keyword>
<dbReference type="GO" id="GO:0007166">
    <property type="term" value="P:cell surface receptor signaling pathway"/>
    <property type="evidence" value="ECO:0007669"/>
    <property type="project" value="TreeGrafter"/>
</dbReference>
<evidence type="ECO:0000256" key="2">
    <source>
        <dbReference type="ARBA" id="ARBA00022475"/>
    </source>
</evidence>
<keyword evidence="5 12" id="KW-1133">Transmembrane helix</keyword>
<evidence type="ECO:0000313" key="14">
    <source>
        <dbReference type="Ensembl" id="ENSATEP00000030176.2"/>
    </source>
</evidence>
<dbReference type="InterPro" id="IPR013783">
    <property type="entry name" value="Ig-like_fold"/>
</dbReference>
<dbReference type="PANTHER" id="PTHR25466">
    <property type="entry name" value="T-LYMPHOCYTE ACTIVATION ANTIGEN"/>
    <property type="match status" value="1"/>
</dbReference>
<dbReference type="Proteomes" id="UP000265040">
    <property type="component" value="Chromosome 2"/>
</dbReference>
<dbReference type="OrthoDB" id="9983389at2759"/>
<feature type="domain" description="Ig-like" evidence="13">
    <location>
        <begin position="160"/>
        <end position="267"/>
    </location>
</feature>
<dbReference type="GO" id="GO:0031295">
    <property type="term" value="P:T cell costimulation"/>
    <property type="evidence" value="ECO:0007669"/>
    <property type="project" value="TreeGrafter"/>
</dbReference>
<dbReference type="GO" id="GO:0006955">
    <property type="term" value="P:immune response"/>
    <property type="evidence" value="ECO:0007669"/>
    <property type="project" value="TreeGrafter"/>
</dbReference>
<sequence length="313" mass="35324">MIYKFEQDEEENDGDDEEEDNDDSSSEEHLEQQQVAGQMFISPALVSRGNASLVLKKIGLKDRGTYRCQVTTSKAPLHGLSLELSRMSGYEEMICTINNVYPHPRVSWDTEPSTFEDLRPVTRMHNNKQGLFMVNSRVKLLKGRPNLIYICKVTSSYGGPAWTASLKEREIKWTQGKDLTIPCTSPSYLDSPSLEWSYSNGPQHSHILTYDSRSGHSTSTPPWNKYVELDGFRVPFGDGSLRLMDPKNSKHTGSYTCMFSTQYNTYTEPGETETRASDKPSYWWVAGLVIALLALALVGLLVYMKMKGKHGLL</sequence>
<dbReference type="InterPro" id="IPR051713">
    <property type="entry name" value="T-cell_Activation_Regulation"/>
</dbReference>
<evidence type="ECO:0000256" key="5">
    <source>
        <dbReference type="ARBA" id="ARBA00022989"/>
    </source>
</evidence>
<protein>
    <recommendedName>
        <fullName evidence="13">Ig-like domain-containing protein</fullName>
    </recommendedName>
</protein>
<dbReference type="Ensembl" id="ENSATET00000030634.2">
    <property type="protein sequence ID" value="ENSATEP00000030176.2"/>
    <property type="gene ID" value="ENSATEG00000020838.2"/>
</dbReference>
<dbReference type="GO" id="GO:0071222">
    <property type="term" value="P:cellular response to lipopolysaccharide"/>
    <property type="evidence" value="ECO:0007669"/>
    <property type="project" value="TreeGrafter"/>
</dbReference>
<dbReference type="Pfam" id="PF07686">
    <property type="entry name" value="V-set"/>
    <property type="match status" value="1"/>
</dbReference>
<keyword evidence="4" id="KW-0732">Signal</keyword>
<dbReference type="PROSITE" id="PS50835">
    <property type="entry name" value="IG_LIKE"/>
    <property type="match status" value="1"/>
</dbReference>